<gene>
    <name evidence="1" type="ORF">Airi01_038020</name>
</gene>
<accession>A0A9W6RKH2</accession>
<organism evidence="1 2">
    <name type="scientific">Actinoallomurus iriomotensis</name>
    <dbReference type="NCBI Taxonomy" id="478107"/>
    <lineage>
        <taxon>Bacteria</taxon>
        <taxon>Bacillati</taxon>
        <taxon>Actinomycetota</taxon>
        <taxon>Actinomycetes</taxon>
        <taxon>Streptosporangiales</taxon>
        <taxon>Thermomonosporaceae</taxon>
        <taxon>Actinoallomurus</taxon>
    </lineage>
</organism>
<comment type="caution">
    <text evidence="1">The sequence shown here is derived from an EMBL/GenBank/DDBJ whole genome shotgun (WGS) entry which is preliminary data.</text>
</comment>
<protein>
    <submittedName>
        <fullName evidence="1">Uncharacterized protein</fullName>
    </submittedName>
</protein>
<name>A0A9W6RKH2_9ACTN</name>
<dbReference type="AlphaFoldDB" id="A0A9W6RKH2"/>
<dbReference type="EMBL" id="BSTJ01000004">
    <property type="protein sequence ID" value="GLY75535.1"/>
    <property type="molecule type" value="Genomic_DNA"/>
</dbReference>
<proteinExistence type="predicted"/>
<dbReference type="Proteomes" id="UP001165135">
    <property type="component" value="Unassembled WGS sequence"/>
</dbReference>
<sequence>MSTKPSAAAIRAVRPLEGGLPVQTFEEYRSAGQLVRRELDEAERLRRELLRGRTAPHRFPPAVAGRLLAVWNAYVLQIVGEHLLDAVRVRSLGTVRAGAAARILAFLGPADRWMCQARRLARDASYRVDEQVRLPAEPPAWPNRTDGTYPLATAMETALRAIHVRCGSTLADYTRSPVRQEEDLLRLRWILDCASAAIAYAAEPDLDDPSWSRSTPAYLRYALRMLFLFGQVAAMPTLLDARDPATTVSLVAHGPSRIDIWSLTDPGQRAQWRSRPSARAAVEKMWAADPRPRVTAHVQAQIDAALRSGAIVFATDRHGERLGCHHRCPWPAVYEVRTPVTIGGTHLLPMEQFTFDALGEGDGRIIVSVFVPADAVGG</sequence>
<evidence type="ECO:0000313" key="1">
    <source>
        <dbReference type="EMBL" id="GLY75535.1"/>
    </source>
</evidence>
<dbReference type="RefSeq" id="WP_285622674.1">
    <property type="nucleotide sequence ID" value="NZ_BSTJ01000004.1"/>
</dbReference>
<reference evidence="1" key="1">
    <citation type="submission" date="2023-03" db="EMBL/GenBank/DDBJ databases">
        <title>Actinoallomurus iriomotensis NBRC 103681.</title>
        <authorList>
            <person name="Ichikawa N."/>
            <person name="Sato H."/>
            <person name="Tonouchi N."/>
        </authorList>
    </citation>
    <scope>NUCLEOTIDE SEQUENCE</scope>
    <source>
        <strain evidence="1">NBRC 103681</strain>
    </source>
</reference>
<evidence type="ECO:0000313" key="2">
    <source>
        <dbReference type="Proteomes" id="UP001165135"/>
    </source>
</evidence>